<feature type="domain" description="GGDEF" evidence="2">
    <location>
        <begin position="148"/>
        <end position="279"/>
    </location>
</feature>
<dbReference type="RefSeq" id="WP_191274180.1">
    <property type="nucleotide sequence ID" value="NZ_BNDS01000012.1"/>
</dbReference>
<dbReference type="InterPro" id="IPR043128">
    <property type="entry name" value="Rev_trsase/Diguanyl_cyclase"/>
</dbReference>
<dbReference type="Gene3D" id="3.30.70.270">
    <property type="match status" value="1"/>
</dbReference>
<evidence type="ECO:0000256" key="1">
    <source>
        <dbReference type="SAM" id="Phobius"/>
    </source>
</evidence>
<dbReference type="Proteomes" id="UP000637074">
    <property type="component" value="Unassembled WGS sequence"/>
</dbReference>
<dbReference type="SUPFAM" id="SSF55073">
    <property type="entry name" value="Nucleotide cyclase"/>
    <property type="match status" value="1"/>
</dbReference>
<keyword evidence="1" id="KW-1133">Transmembrane helix</keyword>
<proteinExistence type="predicted"/>
<dbReference type="PANTHER" id="PTHR45138">
    <property type="entry name" value="REGULATORY COMPONENTS OF SENSORY TRANSDUCTION SYSTEM"/>
    <property type="match status" value="1"/>
</dbReference>
<feature type="transmembrane region" description="Helical" evidence="1">
    <location>
        <begin position="58"/>
        <end position="75"/>
    </location>
</feature>
<keyword evidence="1" id="KW-0472">Membrane</keyword>
<dbReference type="PROSITE" id="PS50887">
    <property type="entry name" value="GGDEF"/>
    <property type="match status" value="1"/>
</dbReference>
<protein>
    <recommendedName>
        <fullName evidence="2">GGDEF domain-containing protein</fullName>
    </recommendedName>
</protein>
<dbReference type="InterPro" id="IPR029787">
    <property type="entry name" value="Nucleotide_cyclase"/>
</dbReference>
<keyword evidence="1" id="KW-0812">Transmembrane</keyword>
<dbReference type="PANTHER" id="PTHR45138:SF9">
    <property type="entry name" value="DIGUANYLATE CYCLASE DGCM-RELATED"/>
    <property type="match status" value="1"/>
</dbReference>
<comment type="caution">
    <text evidence="3">The sequence shown here is derived from an EMBL/GenBank/DDBJ whole genome shotgun (WGS) entry which is preliminary data.</text>
</comment>
<name>A0ABQ3N3E2_9BACI</name>
<organism evidence="3 4">
    <name type="scientific">Neobacillus kokaensis</name>
    <dbReference type="NCBI Taxonomy" id="2759023"/>
    <lineage>
        <taxon>Bacteria</taxon>
        <taxon>Bacillati</taxon>
        <taxon>Bacillota</taxon>
        <taxon>Bacilli</taxon>
        <taxon>Bacillales</taxon>
        <taxon>Bacillaceae</taxon>
        <taxon>Neobacillus</taxon>
    </lineage>
</organism>
<sequence length="279" mass="32395">MSRKQKYIYWIIMVIFSALPIMIDYSLKEKYERFSVFIWSLFLVPNILIIIMHPKWKIIIGSAAFFSFLKYSIVISDGVLNDNLERILLIAGSFVNGSILITVSYFRIRYNKVLEDFKRLAVIDTLTGLYNRRYFDLYMEKIIQKNISPLTLIMLDIDHFKLINDNNGHQCGDEALKHISEIIKSNVRSTDVYVRYGGEEFAIILPNTNLDEGRKLAESIRKSVVEEGFTYKGKHIHLSISIGAALYSGENVEDWIEQVDQALYKAKENGRNQVVIFER</sequence>
<keyword evidence="4" id="KW-1185">Reference proteome</keyword>
<dbReference type="SMART" id="SM00267">
    <property type="entry name" value="GGDEF"/>
    <property type="match status" value="1"/>
</dbReference>
<dbReference type="CDD" id="cd01949">
    <property type="entry name" value="GGDEF"/>
    <property type="match status" value="1"/>
</dbReference>
<gene>
    <name evidence="3" type="ORF">AM1BK_30130</name>
</gene>
<evidence type="ECO:0000259" key="2">
    <source>
        <dbReference type="PROSITE" id="PS50887"/>
    </source>
</evidence>
<dbReference type="InterPro" id="IPR050469">
    <property type="entry name" value="Diguanylate_Cyclase"/>
</dbReference>
<feature type="transmembrane region" description="Helical" evidence="1">
    <location>
        <begin position="7"/>
        <end position="27"/>
    </location>
</feature>
<evidence type="ECO:0000313" key="3">
    <source>
        <dbReference type="EMBL" id="GHH99470.1"/>
    </source>
</evidence>
<feature type="transmembrane region" description="Helical" evidence="1">
    <location>
        <begin position="33"/>
        <end position="51"/>
    </location>
</feature>
<dbReference type="NCBIfam" id="TIGR00254">
    <property type="entry name" value="GGDEF"/>
    <property type="match status" value="1"/>
</dbReference>
<evidence type="ECO:0000313" key="4">
    <source>
        <dbReference type="Proteomes" id="UP000637074"/>
    </source>
</evidence>
<feature type="transmembrane region" description="Helical" evidence="1">
    <location>
        <begin position="87"/>
        <end position="108"/>
    </location>
</feature>
<dbReference type="InterPro" id="IPR000160">
    <property type="entry name" value="GGDEF_dom"/>
</dbReference>
<accession>A0ABQ3N3E2</accession>
<reference evidence="3 4" key="1">
    <citation type="journal article" date="2022" name="Int. J. Syst. Evol. Microbiol.">
        <title>Neobacillus kokaensis sp. nov., isolated from soil.</title>
        <authorList>
            <person name="Yuki K."/>
            <person name="Matsubara H."/>
            <person name="Yamaguchi S."/>
        </authorList>
    </citation>
    <scope>NUCLEOTIDE SEQUENCE [LARGE SCALE GENOMIC DNA]</scope>
    <source>
        <strain evidence="3 4">LOB 377</strain>
    </source>
</reference>
<dbReference type="Pfam" id="PF00990">
    <property type="entry name" value="GGDEF"/>
    <property type="match status" value="1"/>
</dbReference>
<dbReference type="EMBL" id="BNDS01000012">
    <property type="protein sequence ID" value="GHH99470.1"/>
    <property type="molecule type" value="Genomic_DNA"/>
</dbReference>